<proteinExistence type="predicted"/>
<accession>A0AC34FPW3</accession>
<protein>
    <submittedName>
        <fullName evidence="2">Ovule protein</fullName>
    </submittedName>
</protein>
<organism evidence="1 2">
    <name type="scientific">Panagrolaimus sp. ES5</name>
    <dbReference type="NCBI Taxonomy" id="591445"/>
    <lineage>
        <taxon>Eukaryota</taxon>
        <taxon>Metazoa</taxon>
        <taxon>Ecdysozoa</taxon>
        <taxon>Nematoda</taxon>
        <taxon>Chromadorea</taxon>
        <taxon>Rhabditida</taxon>
        <taxon>Tylenchina</taxon>
        <taxon>Panagrolaimomorpha</taxon>
        <taxon>Panagrolaimoidea</taxon>
        <taxon>Panagrolaimidae</taxon>
        <taxon>Panagrolaimus</taxon>
    </lineage>
</organism>
<dbReference type="Proteomes" id="UP000887579">
    <property type="component" value="Unplaced"/>
</dbReference>
<name>A0AC34FPW3_9BILA</name>
<evidence type="ECO:0000313" key="2">
    <source>
        <dbReference type="WBParaSite" id="ES5_v2.g19265.t1"/>
    </source>
</evidence>
<reference evidence="2" key="1">
    <citation type="submission" date="2022-11" db="UniProtKB">
        <authorList>
            <consortium name="WormBaseParasite"/>
        </authorList>
    </citation>
    <scope>IDENTIFICATION</scope>
</reference>
<sequence>MFFKNFSIYRKETIAKLSQLSSFFPIAFILKKTMSPSCVQSFFVYLCILGKKPLPILVIFLWSFSFNIQKNHVFLPSSD</sequence>
<evidence type="ECO:0000313" key="1">
    <source>
        <dbReference type="Proteomes" id="UP000887579"/>
    </source>
</evidence>
<dbReference type="WBParaSite" id="ES5_v2.g19265.t1">
    <property type="protein sequence ID" value="ES5_v2.g19265.t1"/>
    <property type="gene ID" value="ES5_v2.g19265"/>
</dbReference>